<feature type="compositionally biased region" description="Low complexity" evidence="9">
    <location>
        <begin position="1"/>
        <end position="10"/>
    </location>
</feature>
<dbReference type="Pfam" id="PF13426">
    <property type="entry name" value="PAS_9"/>
    <property type="match status" value="1"/>
</dbReference>
<evidence type="ECO:0000256" key="6">
    <source>
        <dbReference type="ARBA" id="ARBA00022777"/>
    </source>
</evidence>
<keyword evidence="8" id="KW-0902">Two-component regulatory system</keyword>
<evidence type="ECO:0000256" key="7">
    <source>
        <dbReference type="ARBA" id="ARBA00022840"/>
    </source>
</evidence>
<evidence type="ECO:0000259" key="11">
    <source>
        <dbReference type="PROSITE" id="PS50112"/>
    </source>
</evidence>
<proteinExistence type="predicted"/>
<accession>A0A0G3ESN0</accession>
<feature type="domain" description="PAC" evidence="12">
    <location>
        <begin position="96"/>
        <end position="148"/>
    </location>
</feature>
<dbReference type="Proteomes" id="UP000036700">
    <property type="component" value="Chromosome"/>
</dbReference>
<evidence type="ECO:0000256" key="2">
    <source>
        <dbReference type="ARBA" id="ARBA00012438"/>
    </source>
</evidence>
<dbReference type="InterPro" id="IPR035965">
    <property type="entry name" value="PAS-like_dom_sf"/>
</dbReference>
<dbReference type="InterPro" id="IPR011712">
    <property type="entry name" value="Sig_transdc_His_kin_sub3_dim/P"/>
</dbReference>
<organism evidence="13 14">
    <name type="scientific">Pandoraea thiooxydans</name>
    <dbReference type="NCBI Taxonomy" id="445709"/>
    <lineage>
        <taxon>Bacteria</taxon>
        <taxon>Pseudomonadati</taxon>
        <taxon>Pseudomonadota</taxon>
        <taxon>Betaproteobacteria</taxon>
        <taxon>Burkholderiales</taxon>
        <taxon>Burkholderiaceae</taxon>
        <taxon>Pandoraea</taxon>
    </lineage>
</organism>
<keyword evidence="14" id="KW-1185">Reference proteome</keyword>
<sequence>MSDQATGPLDTTPPPPPHVPADENFRLLIEAVDDYAIFMLDPAGNVASWNPGARKMKGYEAAEILGRHFSVFHTPDDVNAGQPGRELAGAAAHGRYESEGWRVRKDGSKFWANVIVTAIRDDQGTLRGFAKVTQDLTERRRLAELEQIRRFSSHIQAAREEEQARIARELHDELGQQLTALKMALAELHGALEARLADLPQAAAGMQDMHRLIDVSVASLRRIVAGLHPIAIETLGLVPALDWLTEDFSRRYGISVEFQAALGDLTLSDAAAATLFHIVQEALTNVARHARASRVSIDLSARDGACLLRIEDDGQGMRSDARANTRSFGLMGMRERVDRLDGRLVIDDMPGRGVHIAIAIPLMSVLAPGGDGR</sequence>
<dbReference type="GO" id="GO:0046983">
    <property type="term" value="F:protein dimerization activity"/>
    <property type="evidence" value="ECO:0007669"/>
    <property type="project" value="InterPro"/>
</dbReference>
<evidence type="ECO:0000313" key="13">
    <source>
        <dbReference type="EMBL" id="AKJ67716.1"/>
    </source>
</evidence>
<dbReference type="Pfam" id="PF07730">
    <property type="entry name" value="HisKA_3"/>
    <property type="match status" value="1"/>
</dbReference>
<evidence type="ECO:0000256" key="1">
    <source>
        <dbReference type="ARBA" id="ARBA00000085"/>
    </source>
</evidence>
<dbReference type="KEGG" id="ptx:ABW99_05230"/>
<dbReference type="SUPFAM" id="SSF55785">
    <property type="entry name" value="PYP-like sensor domain (PAS domain)"/>
    <property type="match status" value="1"/>
</dbReference>
<dbReference type="NCBIfam" id="TIGR00229">
    <property type="entry name" value="sensory_box"/>
    <property type="match status" value="1"/>
</dbReference>
<evidence type="ECO:0000256" key="8">
    <source>
        <dbReference type="ARBA" id="ARBA00023012"/>
    </source>
</evidence>
<dbReference type="RefSeq" id="WP_047213419.1">
    <property type="nucleotide sequence ID" value="NZ_CP011568.3"/>
</dbReference>
<dbReference type="SUPFAM" id="SSF55874">
    <property type="entry name" value="ATPase domain of HSP90 chaperone/DNA topoisomerase II/histidine kinase"/>
    <property type="match status" value="1"/>
</dbReference>
<dbReference type="InterPro" id="IPR000700">
    <property type="entry name" value="PAS-assoc_C"/>
</dbReference>
<dbReference type="PATRIC" id="fig|445709.3.peg.1127"/>
<dbReference type="PANTHER" id="PTHR24421">
    <property type="entry name" value="NITRATE/NITRITE SENSOR PROTEIN NARX-RELATED"/>
    <property type="match status" value="1"/>
</dbReference>
<dbReference type="STRING" id="445709.ABW99_05230"/>
<evidence type="ECO:0000256" key="4">
    <source>
        <dbReference type="ARBA" id="ARBA00022679"/>
    </source>
</evidence>
<keyword evidence="4" id="KW-0808">Transferase</keyword>
<dbReference type="SMART" id="SM00086">
    <property type="entry name" value="PAC"/>
    <property type="match status" value="1"/>
</dbReference>
<dbReference type="PROSITE" id="PS50112">
    <property type="entry name" value="PAS"/>
    <property type="match status" value="1"/>
</dbReference>
<dbReference type="SMART" id="SM00091">
    <property type="entry name" value="PAS"/>
    <property type="match status" value="1"/>
</dbReference>
<feature type="domain" description="PAS" evidence="11">
    <location>
        <begin position="21"/>
        <end position="76"/>
    </location>
</feature>
<dbReference type="PROSITE" id="PS50113">
    <property type="entry name" value="PAC"/>
    <property type="match status" value="1"/>
</dbReference>
<dbReference type="GO" id="GO:0005524">
    <property type="term" value="F:ATP binding"/>
    <property type="evidence" value="ECO:0007669"/>
    <property type="project" value="UniProtKB-KW"/>
</dbReference>
<gene>
    <name evidence="13" type="ORF">ABW99_05230</name>
</gene>
<protein>
    <recommendedName>
        <fullName evidence="2">histidine kinase</fullName>
        <ecNumber evidence="2">2.7.13.3</ecNumber>
    </recommendedName>
</protein>
<dbReference type="GO" id="GO:0000155">
    <property type="term" value="F:phosphorelay sensor kinase activity"/>
    <property type="evidence" value="ECO:0007669"/>
    <property type="project" value="InterPro"/>
</dbReference>
<keyword evidence="7" id="KW-0067">ATP-binding</keyword>
<dbReference type="EC" id="2.7.13.3" evidence="2"/>
<dbReference type="InterPro" id="IPR003594">
    <property type="entry name" value="HATPase_dom"/>
</dbReference>
<keyword evidence="5" id="KW-0547">Nucleotide-binding</keyword>
<name>A0A0G3ESN0_9BURK</name>
<evidence type="ECO:0000313" key="14">
    <source>
        <dbReference type="Proteomes" id="UP000036700"/>
    </source>
</evidence>
<comment type="catalytic activity">
    <reaction evidence="1">
        <text>ATP + protein L-histidine = ADP + protein N-phospho-L-histidine.</text>
        <dbReference type="EC" id="2.7.13.3"/>
    </reaction>
</comment>
<dbReference type="InterPro" id="IPR001610">
    <property type="entry name" value="PAC"/>
</dbReference>
<reference evidence="14" key="1">
    <citation type="submission" date="2015-06" db="EMBL/GenBank/DDBJ databases">
        <authorList>
            <person name="Lim Y.L."/>
            <person name="Ee R."/>
            <person name="Yong D."/>
            <person name="How K.Y."/>
            <person name="Yin W.F."/>
            <person name="Chan K.G."/>
        </authorList>
    </citation>
    <scope>NUCLEOTIDE SEQUENCE [LARGE SCALE GENOMIC DNA]</scope>
    <source>
        <strain evidence="14">DSM 25325</strain>
    </source>
</reference>
<dbReference type="CDD" id="cd16917">
    <property type="entry name" value="HATPase_UhpB-NarQ-NarX-like"/>
    <property type="match status" value="1"/>
</dbReference>
<dbReference type="PROSITE" id="PS50109">
    <property type="entry name" value="HIS_KIN"/>
    <property type="match status" value="1"/>
</dbReference>
<evidence type="ECO:0000259" key="12">
    <source>
        <dbReference type="PROSITE" id="PS50113"/>
    </source>
</evidence>
<dbReference type="OrthoDB" id="9813412at2"/>
<dbReference type="PANTHER" id="PTHR24421:SF10">
    <property type="entry name" value="NITRATE_NITRITE SENSOR PROTEIN NARQ"/>
    <property type="match status" value="1"/>
</dbReference>
<dbReference type="InterPro" id="IPR036890">
    <property type="entry name" value="HATPase_C_sf"/>
</dbReference>
<dbReference type="AlphaFoldDB" id="A0A0G3ESN0"/>
<dbReference type="CDD" id="cd00130">
    <property type="entry name" value="PAS"/>
    <property type="match status" value="1"/>
</dbReference>
<dbReference type="Gene3D" id="3.30.565.10">
    <property type="entry name" value="Histidine kinase-like ATPase, C-terminal domain"/>
    <property type="match status" value="1"/>
</dbReference>
<evidence type="ECO:0000259" key="10">
    <source>
        <dbReference type="PROSITE" id="PS50109"/>
    </source>
</evidence>
<dbReference type="Pfam" id="PF02518">
    <property type="entry name" value="HATPase_c"/>
    <property type="match status" value="1"/>
</dbReference>
<feature type="domain" description="Histidine kinase" evidence="10">
    <location>
        <begin position="169"/>
        <end position="364"/>
    </location>
</feature>
<evidence type="ECO:0000256" key="3">
    <source>
        <dbReference type="ARBA" id="ARBA00022553"/>
    </source>
</evidence>
<evidence type="ECO:0000256" key="5">
    <source>
        <dbReference type="ARBA" id="ARBA00022741"/>
    </source>
</evidence>
<keyword evidence="3" id="KW-0597">Phosphoprotein</keyword>
<dbReference type="InterPro" id="IPR000014">
    <property type="entry name" value="PAS"/>
</dbReference>
<dbReference type="Gene3D" id="1.20.5.1930">
    <property type="match status" value="1"/>
</dbReference>
<keyword evidence="6 13" id="KW-0418">Kinase</keyword>
<evidence type="ECO:0000256" key="9">
    <source>
        <dbReference type="SAM" id="MobiDB-lite"/>
    </source>
</evidence>
<dbReference type="GO" id="GO:0016020">
    <property type="term" value="C:membrane"/>
    <property type="evidence" value="ECO:0007669"/>
    <property type="project" value="InterPro"/>
</dbReference>
<dbReference type="Gene3D" id="3.30.450.20">
    <property type="entry name" value="PAS domain"/>
    <property type="match status" value="1"/>
</dbReference>
<feature type="region of interest" description="Disordered" evidence="9">
    <location>
        <begin position="1"/>
        <end position="22"/>
    </location>
</feature>
<dbReference type="InterPro" id="IPR005467">
    <property type="entry name" value="His_kinase_dom"/>
</dbReference>
<dbReference type="InterPro" id="IPR050482">
    <property type="entry name" value="Sensor_HK_TwoCompSys"/>
</dbReference>
<dbReference type="SMART" id="SM00387">
    <property type="entry name" value="HATPase_c"/>
    <property type="match status" value="1"/>
</dbReference>
<dbReference type="EMBL" id="CP011568">
    <property type="protein sequence ID" value="AKJ67716.1"/>
    <property type="molecule type" value="Genomic_DNA"/>
</dbReference>